<evidence type="ECO:0008006" key="3">
    <source>
        <dbReference type="Google" id="ProtNLM"/>
    </source>
</evidence>
<dbReference type="eggNOG" id="COG3432">
    <property type="taxonomic scope" value="Bacteria"/>
</dbReference>
<name>D9SLY8_CLOC7</name>
<dbReference type="KEGG" id="ccb:Clocel_1975"/>
<reference evidence="1 2" key="1">
    <citation type="submission" date="2010-08" db="EMBL/GenBank/DDBJ databases">
        <title>Complete sequence of Clostridium cellulovorans 743B.</title>
        <authorList>
            <consortium name="US DOE Joint Genome Institute"/>
            <person name="Lucas S."/>
            <person name="Copeland A."/>
            <person name="Lapidus A."/>
            <person name="Cheng J.-F."/>
            <person name="Bruce D."/>
            <person name="Goodwin L."/>
            <person name="Pitluck S."/>
            <person name="Chertkov O."/>
            <person name="Detter J.C."/>
            <person name="Han C."/>
            <person name="Tapia R."/>
            <person name="Land M."/>
            <person name="Hauser L."/>
            <person name="Chang Y.-J."/>
            <person name="Jeffries C."/>
            <person name="Kyrpides N."/>
            <person name="Ivanova N."/>
            <person name="Mikhailova N."/>
            <person name="Hemme C.L."/>
            <person name="Woyke T."/>
        </authorList>
    </citation>
    <scope>NUCLEOTIDE SEQUENCE [LARGE SCALE GENOMIC DNA]</scope>
    <source>
        <strain evidence="2">ATCC 35296 / DSM 3052 / OCM 3 / 743B</strain>
    </source>
</reference>
<evidence type="ECO:0000313" key="1">
    <source>
        <dbReference type="EMBL" id="ADL51719.1"/>
    </source>
</evidence>
<dbReference type="STRING" id="573061.Clocel_1975"/>
<dbReference type="EMBL" id="CP002160">
    <property type="protein sequence ID" value="ADL51719.1"/>
    <property type="molecule type" value="Genomic_DNA"/>
</dbReference>
<protein>
    <recommendedName>
        <fullName evidence="3">DUF4364 domain-containing protein</fullName>
    </recommendedName>
</protein>
<gene>
    <name evidence="1" type="ordered locus">Clocel_1975</name>
</gene>
<proteinExistence type="predicted"/>
<dbReference type="InterPro" id="IPR025374">
    <property type="entry name" value="DUF4364"/>
</dbReference>
<accession>D9SLY8</accession>
<dbReference type="HOGENOM" id="CLU_103675_1_0_9"/>
<dbReference type="AlphaFoldDB" id="D9SLY8"/>
<evidence type="ECO:0000313" key="2">
    <source>
        <dbReference type="Proteomes" id="UP000002730"/>
    </source>
</evidence>
<dbReference type="Pfam" id="PF14277">
    <property type="entry name" value="DUF4364"/>
    <property type="match status" value="1"/>
</dbReference>
<dbReference type="Proteomes" id="UP000002730">
    <property type="component" value="Chromosome"/>
</dbReference>
<sequence length="176" mass="20342">MFNNEIDLAENKLLLLYTLRELKIPVSRKILTEIILQSSYLNYFILQQYISELEASGFVDNTKEDNQAKLAINKSGRKVLSYFENRISPETKKLIDDFIQKNIDKIKEEISVTADYTIENSSNYTVSLKATENKITLIDIKISVATQKQAKDLCNNWKNNSSQLYNNIINILTKDH</sequence>
<dbReference type="RefSeq" id="WP_010077060.1">
    <property type="nucleotide sequence ID" value="NC_014393.1"/>
</dbReference>
<keyword evidence="2" id="KW-1185">Reference proteome</keyword>
<organism evidence="1 2">
    <name type="scientific">Clostridium cellulovorans (strain ATCC 35296 / DSM 3052 / OCM 3 / 743B)</name>
    <dbReference type="NCBI Taxonomy" id="573061"/>
    <lineage>
        <taxon>Bacteria</taxon>
        <taxon>Bacillati</taxon>
        <taxon>Bacillota</taxon>
        <taxon>Clostridia</taxon>
        <taxon>Eubacteriales</taxon>
        <taxon>Clostridiaceae</taxon>
        <taxon>Clostridium</taxon>
    </lineage>
</organism>
<dbReference type="OrthoDB" id="9783597at2"/>
<dbReference type="InterPro" id="IPR036388">
    <property type="entry name" value="WH-like_DNA-bd_sf"/>
</dbReference>
<dbReference type="Gene3D" id="1.10.10.10">
    <property type="entry name" value="Winged helix-like DNA-binding domain superfamily/Winged helix DNA-binding domain"/>
    <property type="match status" value="1"/>
</dbReference>